<feature type="region of interest" description="Disordered" evidence="1">
    <location>
        <begin position="424"/>
        <end position="465"/>
    </location>
</feature>
<accession>A0A8C9FNS5</accession>
<evidence type="ECO:0000313" key="5">
    <source>
        <dbReference type="Ensembl" id="ENSPSTP00000018572.1"/>
    </source>
</evidence>
<feature type="transmembrane region" description="Helical" evidence="2">
    <location>
        <begin position="499"/>
        <end position="520"/>
    </location>
</feature>
<feature type="compositionally biased region" description="Basic and acidic residues" evidence="1">
    <location>
        <begin position="424"/>
        <end position="435"/>
    </location>
</feature>
<dbReference type="InterPro" id="IPR052772">
    <property type="entry name" value="Endo/PolyKinase_Domain-Protein"/>
</dbReference>
<proteinExistence type="predicted"/>
<dbReference type="Pfam" id="PF25125">
    <property type="entry name" value="DUF7817"/>
    <property type="match status" value="1"/>
</dbReference>
<dbReference type="Pfam" id="PF25126">
    <property type="entry name" value="DUF7818"/>
    <property type="match status" value="1"/>
</dbReference>
<dbReference type="GO" id="GO:0005634">
    <property type="term" value="C:nucleus"/>
    <property type="evidence" value="ECO:0007669"/>
    <property type="project" value="TreeGrafter"/>
</dbReference>
<name>A0A8C9FNS5_PAVCR</name>
<reference evidence="5" key="1">
    <citation type="submission" date="2025-05" db="UniProtKB">
        <authorList>
            <consortium name="Ensembl"/>
        </authorList>
    </citation>
    <scope>IDENTIFICATION</scope>
</reference>
<sequence>MRKTSLSQSDEGRNTEGDVNRSALDTVDVLRGTPVDTVEQDVKELHFHQPEMVGSETVTKKKPQQNKRARKHHRLALTFTNNNLPHSKEEELLSMPNSAEEKQDSCSCKQISSHSQTESHDFALLWRLENKMLFPETVKILHGRLDGFKPKDMGNASSSQEKIPYRVMYDKSTFVEESELIDIDETEKLNMLCKLFDSFSIEAVKDLYERCNKDINWATGLLLDSDEKLHKDVNTEWFQVKEAEPVVADFDFKENTNCDENLENCTHTEQITGSSDVSNPSEDKNSSVSTEESRVTKTVVTDAGVSDSFTAILLNDLVELENSSDTAPRGYAGSSAAGVNEQCVSGMQKVESASPIEEVMNKLSVSQVDVGFHIPVTLTHALKTTSNLKLSNESDSNSSETNVENAKGMPLLLEMDDVPLIDSRNDKELETDRENLGSSGEISGKEESGTLSRNEDKAKIQSPSPVSSAAFDIDSLELTLPPELALQLKEIFGPVGIDAGMGIIISIFSLCFFSFMLDCFRMYHEELCKYSCWLLLI</sequence>
<dbReference type="Ensembl" id="ENSPSTT00000003530.1">
    <property type="protein sequence ID" value="ENSPSTP00000003370.1"/>
    <property type="gene ID" value="ENSPSTG00000002466.1"/>
</dbReference>
<protein>
    <submittedName>
        <fullName evidence="5">Uncharacterized protein</fullName>
    </submittedName>
</protein>
<evidence type="ECO:0000259" key="4">
    <source>
        <dbReference type="Pfam" id="PF25126"/>
    </source>
</evidence>
<feature type="compositionally biased region" description="Basic and acidic residues" evidence="1">
    <location>
        <begin position="443"/>
        <end position="459"/>
    </location>
</feature>
<dbReference type="Ensembl" id="ENSPSTT00000003532.1">
    <property type="protein sequence ID" value="ENSPSTP00000003372.1"/>
    <property type="gene ID" value="ENSPSTG00000002468.1"/>
</dbReference>
<dbReference type="Proteomes" id="UP000694428">
    <property type="component" value="Unplaced"/>
</dbReference>
<keyword evidence="2" id="KW-1133">Transmembrane helix</keyword>
<feature type="region of interest" description="Disordered" evidence="1">
    <location>
        <begin position="53"/>
        <end position="75"/>
    </location>
</feature>
<feature type="region of interest" description="Disordered" evidence="1">
    <location>
        <begin position="1"/>
        <end position="25"/>
    </location>
</feature>
<feature type="compositionally biased region" description="Basic residues" evidence="1">
    <location>
        <begin position="60"/>
        <end position="75"/>
    </location>
</feature>
<feature type="compositionally biased region" description="Low complexity" evidence="1">
    <location>
        <begin position="389"/>
        <end position="405"/>
    </location>
</feature>
<evidence type="ECO:0000259" key="3">
    <source>
        <dbReference type="Pfam" id="PF25125"/>
    </source>
</evidence>
<feature type="compositionally biased region" description="Basic and acidic residues" evidence="1">
    <location>
        <begin position="10"/>
        <end position="19"/>
    </location>
</feature>
<feature type="compositionally biased region" description="Basic and acidic residues" evidence="1">
    <location>
        <begin position="281"/>
        <end position="295"/>
    </location>
</feature>
<feature type="domain" description="DUF7817" evidence="3">
    <location>
        <begin position="112"/>
        <end position="153"/>
    </location>
</feature>
<feature type="compositionally biased region" description="Polar residues" evidence="1">
    <location>
        <begin position="269"/>
        <end position="280"/>
    </location>
</feature>
<dbReference type="Ensembl" id="ENSPSTT00000019461.1">
    <property type="protein sequence ID" value="ENSPSTP00000018572.1"/>
    <property type="gene ID" value="ENSPSTG00000013351.1"/>
</dbReference>
<feature type="domain" description="DUF7818" evidence="4">
    <location>
        <begin position="471"/>
        <end position="501"/>
    </location>
</feature>
<feature type="region of interest" description="Disordered" evidence="1">
    <location>
        <begin position="269"/>
        <end position="296"/>
    </location>
</feature>
<feature type="region of interest" description="Disordered" evidence="1">
    <location>
        <begin position="389"/>
        <end position="409"/>
    </location>
</feature>
<evidence type="ECO:0000256" key="1">
    <source>
        <dbReference type="SAM" id="MobiDB-lite"/>
    </source>
</evidence>
<dbReference type="AlphaFoldDB" id="A0A8C9FNS5"/>
<keyword evidence="6" id="KW-1185">Reference proteome</keyword>
<keyword evidence="2" id="KW-0472">Membrane</keyword>
<evidence type="ECO:0000256" key="2">
    <source>
        <dbReference type="SAM" id="Phobius"/>
    </source>
</evidence>
<dbReference type="PANTHER" id="PTHR46535:SF1">
    <property type="entry name" value="NEDD4-BINDING PROTEIN 2"/>
    <property type="match status" value="1"/>
</dbReference>
<dbReference type="InterPro" id="IPR056719">
    <property type="entry name" value="DUF7817"/>
</dbReference>
<keyword evidence="2" id="KW-0812">Transmembrane</keyword>
<dbReference type="InterPro" id="IPR056720">
    <property type="entry name" value="DUF7818"/>
</dbReference>
<dbReference type="GO" id="GO:0004519">
    <property type="term" value="F:endonuclease activity"/>
    <property type="evidence" value="ECO:0007669"/>
    <property type="project" value="TreeGrafter"/>
</dbReference>
<evidence type="ECO:0000313" key="6">
    <source>
        <dbReference type="Proteomes" id="UP000694428"/>
    </source>
</evidence>
<organism evidence="5 6">
    <name type="scientific">Pavo cristatus</name>
    <name type="common">Indian peafowl</name>
    <name type="synonym">Blue peafowl</name>
    <dbReference type="NCBI Taxonomy" id="9049"/>
    <lineage>
        <taxon>Eukaryota</taxon>
        <taxon>Metazoa</taxon>
        <taxon>Chordata</taxon>
        <taxon>Craniata</taxon>
        <taxon>Vertebrata</taxon>
        <taxon>Euteleostomi</taxon>
        <taxon>Archelosauria</taxon>
        <taxon>Archosauria</taxon>
        <taxon>Dinosauria</taxon>
        <taxon>Saurischia</taxon>
        <taxon>Theropoda</taxon>
        <taxon>Coelurosauria</taxon>
        <taxon>Aves</taxon>
        <taxon>Neognathae</taxon>
        <taxon>Galloanserae</taxon>
        <taxon>Galliformes</taxon>
        <taxon>Phasianidae</taxon>
        <taxon>Phasianinae</taxon>
        <taxon>Pavo</taxon>
    </lineage>
</organism>
<dbReference type="PANTHER" id="PTHR46535">
    <property type="entry name" value="NEDD4-BINDING PROTEIN 2"/>
    <property type="match status" value="1"/>
</dbReference>